<proteinExistence type="predicted"/>
<reference evidence="1 2" key="1">
    <citation type="submission" date="2016-11" db="EMBL/GenBank/DDBJ databases">
        <authorList>
            <person name="Jaros S."/>
            <person name="Januszkiewicz K."/>
            <person name="Wedrychowicz H."/>
        </authorList>
    </citation>
    <scope>NUCLEOTIDE SEQUENCE [LARGE SCALE GENOMIC DNA]</scope>
    <source>
        <strain evidence="1 2">DSM 6191</strain>
    </source>
</reference>
<gene>
    <name evidence="1" type="ORF">SAMN02745941_00386</name>
</gene>
<evidence type="ECO:0000313" key="2">
    <source>
        <dbReference type="Proteomes" id="UP000184241"/>
    </source>
</evidence>
<dbReference type="AlphaFoldDB" id="A0A1M5U2M0"/>
<name>A0A1M5U2M0_9CLOT</name>
<organism evidence="1 2">
    <name type="scientific">Clostridium intestinale DSM 6191</name>
    <dbReference type="NCBI Taxonomy" id="1121320"/>
    <lineage>
        <taxon>Bacteria</taxon>
        <taxon>Bacillati</taxon>
        <taxon>Bacillota</taxon>
        <taxon>Clostridia</taxon>
        <taxon>Eubacteriales</taxon>
        <taxon>Clostridiaceae</taxon>
        <taxon>Clostridium</taxon>
    </lineage>
</organism>
<dbReference type="EMBL" id="FQXU01000003">
    <property type="protein sequence ID" value="SHH57106.1"/>
    <property type="molecule type" value="Genomic_DNA"/>
</dbReference>
<dbReference type="RefSeq" id="WP_073016175.1">
    <property type="nucleotide sequence ID" value="NZ_FQXU01000003.1"/>
</dbReference>
<sequence>MVVIKGRSNKEIAKDSQLYKLLKDEISGEKDWEKAWMYCKKISTFTHAPVSLKEYERMEKFADDDILVTTIASILQKWTVPNENSILSGFDVIGYFYSIALLSVAKHNREQNIYLLSKICDTLIKEKNQYCGVLVRNITKLKKKYPDLIHLEDKFRNL</sequence>
<evidence type="ECO:0000313" key="1">
    <source>
        <dbReference type="EMBL" id="SHH57106.1"/>
    </source>
</evidence>
<protein>
    <submittedName>
        <fullName evidence="1">Uncharacterized protein</fullName>
    </submittedName>
</protein>
<accession>A0A1M5U2M0</accession>
<dbReference type="Proteomes" id="UP000184241">
    <property type="component" value="Unassembled WGS sequence"/>
</dbReference>